<accession>A0A9X3EP07</accession>
<evidence type="ECO:0000313" key="2">
    <source>
        <dbReference type="Proteomes" id="UP001150830"/>
    </source>
</evidence>
<keyword evidence="2" id="KW-1185">Reference proteome</keyword>
<comment type="caution">
    <text evidence="1">The sequence shown here is derived from an EMBL/GenBank/DDBJ whole genome shotgun (WGS) entry which is preliminary data.</text>
</comment>
<dbReference type="AlphaFoldDB" id="A0A9X3EP07"/>
<dbReference type="EMBL" id="JAPNOA010000039">
    <property type="protein sequence ID" value="MCY0966178.1"/>
    <property type="molecule type" value="Genomic_DNA"/>
</dbReference>
<evidence type="ECO:0000313" key="1">
    <source>
        <dbReference type="EMBL" id="MCY0966178.1"/>
    </source>
</evidence>
<protein>
    <submittedName>
        <fullName evidence="1">Uncharacterized protein</fullName>
    </submittedName>
</protein>
<proteinExistence type="predicted"/>
<sequence length="74" mass="8256">MMIADLIDLEDFAQSLRELGVVIAADADAVQVRAALDSWLTTDEQSAAWHQLKARLQTEFTGRMLPDVERLLAD</sequence>
<reference evidence="1" key="1">
    <citation type="submission" date="2022-11" db="EMBL/GenBank/DDBJ databases">
        <title>Parathalassolutuus dongxingensis gen. nov., sp. nov., a novel member of family Oceanospirillaceae isolated from a coastal shrimp pond in Guangxi, China.</title>
        <authorList>
            <person name="Chen H."/>
        </authorList>
    </citation>
    <scope>NUCLEOTIDE SEQUENCE</scope>
    <source>
        <strain evidence="1">G-43</strain>
    </source>
</reference>
<name>A0A9X3EP07_9GAMM</name>
<dbReference type="RefSeq" id="WP_283174389.1">
    <property type="nucleotide sequence ID" value="NZ_JAPNOA010000039.1"/>
</dbReference>
<dbReference type="Proteomes" id="UP001150830">
    <property type="component" value="Unassembled WGS sequence"/>
</dbReference>
<organism evidence="1 2">
    <name type="scientific">Parathalassolituus penaei</name>
    <dbReference type="NCBI Taxonomy" id="2997323"/>
    <lineage>
        <taxon>Bacteria</taxon>
        <taxon>Pseudomonadati</taxon>
        <taxon>Pseudomonadota</taxon>
        <taxon>Gammaproteobacteria</taxon>
        <taxon>Oceanospirillales</taxon>
        <taxon>Oceanospirillaceae</taxon>
        <taxon>Parathalassolituus</taxon>
    </lineage>
</organism>
<gene>
    <name evidence="1" type="ORF">OUO13_13370</name>
</gene>